<evidence type="ECO:0000313" key="1">
    <source>
        <dbReference type="EMBL" id="MBC2576496.1"/>
    </source>
</evidence>
<dbReference type="EMBL" id="JABGBW010000006">
    <property type="protein sequence ID" value="MBC2576496.1"/>
    <property type="molecule type" value="Genomic_DNA"/>
</dbReference>
<dbReference type="NCBIfam" id="TIGR04088">
    <property type="entry name" value="cognate_SipW"/>
    <property type="match status" value="1"/>
</dbReference>
<dbReference type="InterPro" id="IPR023833">
    <property type="entry name" value="Signal_pept_SipW-depend-type"/>
</dbReference>
<proteinExistence type="predicted"/>
<dbReference type="RefSeq" id="WP_185624518.1">
    <property type="nucleotide sequence ID" value="NZ_JABGBW010000006.1"/>
</dbReference>
<evidence type="ECO:0000313" key="2">
    <source>
        <dbReference type="Proteomes" id="UP000713904"/>
    </source>
</evidence>
<gene>
    <name evidence="1" type="ORF">HLB29_07325</name>
</gene>
<name>A0ABR6TM51_9FIRM</name>
<organism evidence="1 2">
    <name type="scientific">Peptostreptococcus canis</name>
    <dbReference type="NCBI Taxonomy" id="1159213"/>
    <lineage>
        <taxon>Bacteria</taxon>
        <taxon>Bacillati</taxon>
        <taxon>Bacillota</taxon>
        <taxon>Clostridia</taxon>
        <taxon>Peptostreptococcales</taxon>
        <taxon>Peptostreptococcaceae</taxon>
        <taxon>Peptostreptococcus</taxon>
    </lineage>
</organism>
<accession>A0ABR6TM51</accession>
<dbReference type="Proteomes" id="UP000713904">
    <property type="component" value="Unassembled WGS sequence"/>
</dbReference>
<sequence length="327" mass="35323">MKNSSKKNLIGGILALSLILAGTGYAYWTDTLNVNTKATTGDFGVEFVDLGLYAQYNNETKPKGWSIVDGIGDSGYVADDFFMRGVSDYNKIAKDGSIAEYKKRAEGYNNVDFDAKLKDAKPIPKQVGPYTTANTNGSDKIELEINKMYPGYAQAFRTDIINIGDIAAKLSDMKFTVGAGSDVGNLEDMIGIAVLINGELKPGTSGADYEVFKLAKTLSNGDNTFTVGGVQFIRLSALKNANIKAALKNNEILCTPTQNRMDLFLGVAMDPDASGKYTTGTVENMNPANDDKLSQKKAVKVSIDLLWDQFNVGKDAANPNILVDQNK</sequence>
<protein>
    <submittedName>
        <fullName evidence="1">Signal peptide protein</fullName>
    </submittedName>
</protein>
<comment type="caution">
    <text evidence="1">The sequence shown here is derived from an EMBL/GenBank/DDBJ whole genome shotgun (WGS) entry which is preliminary data.</text>
</comment>
<keyword evidence="2" id="KW-1185">Reference proteome</keyword>
<reference evidence="1 2" key="1">
    <citation type="submission" date="2020-05" db="EMBL/GenBank/DDBJ databases">
        <title>Draft genome of xy-202 and genomic insight in genome of the genus Peptostreptococcus.</title>
        <authorList>
            <person name="Zhang Z."/>
        </authorList>
    </citation>
    <scope>NUCLEOTIDE SEQUENCE [LARGE SCALE GENOMIC DNA]</scope>
    <source>
        <strain evidence="1 2">DSM 27025</strain>
    </source>
</reference>